<keyword evidence="1" id="KW-0812">Transmembrane</keyword>
<gene>
    <name evidence="2" type="ORF">SAMN05216217_107118</name>
</gene>
<feature type="transmembrane region" description="Helical" evidence="1">
    <location>
        <begin position="989"/>
        <end position="1013"/>
    </location>
</feature>
<dbReference type="Gene3D" id="3.30.2090.10">
    <property type="entry name" value="Multidrug efflux transporter AcrB TolC docking domain, DN and DC subdomains"/>
    <property type="match status" value="2"/>
</dbReference>
<keyword evidence="1" id="KW-1133">Transmembrane helix</keyword>
<feature type="transmembrane region" description="Helical" evidence="1">
    <location>
        <begin position="469"/>
        <end position="496"/>
    </location>
</feature>
<dbReference type="STRING" id="1720063.SAMN05216217_107118"/>
<feature type="transmembrane region" description="Helical" evidence="1">
    <location>
        <begin position="365"/>
        <end position="385"/>
    </location>
</feature>
<dbReference type="Proteomes" id="UP000243629">
    <property type="component" value="Unassembled WGS sequence"/>
</dbReference>
<dbReference type="InterPro" id="IPR027463">
    <property type="entry name" value="AcrB_DN_DC_subdom"/>
</dbReference>
<dbReference type="PRINTS" id="PR00702">
    <property type="entry name" value="ACRIFLAVINRP"/>
</dbReference>
<accession>A0A1I4RQ17</accession>
<evidence type="ECO:0000313" key="3">
    <source>
        <dbReference type="Proteomes" id="UP000243629"/>
    </source>
</evidence>
<feature type="transmembrane region" description="Helical" evidence="1">
    <location>
        <begin position="340"/>
        <end position="358"/>
    </location>
</feature>
<dbReference type="Pfam" id="PF00873">
    <property type="entry name" value="ACR_tran"/>
    <property type="match status" value="1"/>
</dbReference>
<dbReference type="GO" id="GO:0005886">
    <property type="term" value="C:plasma membrane"/>
    <property type="evidence" value="ECO:0007669"/>
    <property type="project" value="TreeGrafter"/>
</dbReference>
<dbReference type="Gene3D" id="3.30.70.1440">
    <property type="entry name" value="Multidrug efflux transporter AcrB pore domain"/>
    <property type="match status" value="1"/>
</dbReference>
<dbReference type="GO" id="GO:0042910">
    <property type="term" value="F:xenobiotic transmembrane transporter activity"/>
    <property type="evidence" value="ECO:0007669"/>
    <property type="project" value="TreeGrafter"/>
</dbReference>
<reference evidence="3" key="1">
    <citation type="submission" date="2016-10" db="EMBL/GenBank/DDBJ databases">
        <authorList>
            <person name="Varghese N."/>
            <person name="Submissions S."/>
        </authorList>
    </citation>
    <scope>NUCLEOTIDE SEQUENCE [LARGE SCALE GENOMIC DNA]</scope>
    <source>
        <strain evidence="3">DSM 24213</strain>
    </source>
</reference>
<dbReference type="OrthoDB" id="9757940at2"/>
<proteinExistence type="predicted"/>
<dbReference type="InterPro" id="IPR001036">
    <property type="entry name" value="Acrflvin-R"/>
</dbReference>
<sequence length="1019" mass="112301">MSMDPLRFNLSALAVRERSVTLFFLLLTAFAGLFAFLDLGRAEDPVFGVKAVLVSATWPGASAEQMQQQVADPLEKRLQEVAYFEKVETTARPGRVDMQISYQDYTPTELLADLSYEIRKRMQDAQASMPPGVQGPFVNDDFSDVYFSLYSLTAPGLPPRLLVREAERLRDAFSRIYGVQKVRVLGERREQVFVELDPQRLAELGITSAQIADALDAWNRLTPAGLIETAGARLYWRIQADLADLDAIAGVPLQVGERLIRLGDVADIKRGYEDPPSYMIRAFGEDAVLIGVVLRSGVNGLELGEKLADMHQRLSAELPLGMELRQVTNQREAISRAVNLFQYKFLIAVLVVMLVSFASIGLRPGLIVGIAVPLTLGITFVLMYSRGMNLDRITLGALIIALGLLVDDAIIAIEMMLVKMEQGWDKARAAAHAWTVTAAPMLSGTLVTMIGFVPIGFARSNVGEYAGNIFWVLAFALLTSWLVAVTFTPMLGVALLREPRKDQQHSHEAQYQGTLYRRFRMLVQHCVRYRKSVVLLTVAAFVLALVGMQTLVQKQFFPSSDRPEVLVDIYLPEGSSAQQTDALARRIEARLQEHPDVVSLSSFVGAGAPRFFLSLNPEQPNPAFAKVIAIAADAAGRDRLIAELRAQVAAGEYPEARVRVHRLLFGPPVTWPVSFRVLGPDPLQVRRIAEQVKGVMQAHPHTVDAHLDWNERVPAVRLALDAERLRAIGLTPRELSSQLQLHWGGVPVTQLRQDVRSVQLVLRGTRGSIEDFADLPLRTSDGRTVTLAQAGLIELVSEDPVLRRYNRQPFIQVQADIQGAQPPDVTWALWRDLQPLREQLPAGYHLDIGGSVERSGKAQESLRKVQPIMIGLMLVIIMLQMRSFSGTLMVLATAPLGVIGAVLALIVGNQPFGFVALLGMTGLAGILMRNTLILTKQIDDNLESGMPRLESLVEATVQRARPVLLTALAAALAFVPLTLDAFWGPLAWVLIGGTLIGTLITLLFLPALYALWFRVAAQR</sequence>
<feature type="transmembrane region" description="Helical" evidence="1">
    <location>
        <begin position="430"/>
        <end position="457"/>
    </location>
</feature>
<dbReference type="Gene3D" id="3.30.70.1320">
    <property type="entry name" value="Multidrug efflux transporter AcrB pore domain like"/>
    <property type="match status" value="1"/>
</dbReference>
<dbReference type="SUPFAM" id="SSF82693">
    <property type="entry name" value="Multidrug efflux transporter AcrB pore domain, PN1, PN2, PC1 and PC2 subdomains"/>
    <property type="match status" value="3"/>
</dbReference>
<protein>
    <submittedName>
        <fullName evidence="2">Multidrug efflux pump subunit AcrB</fullName>
    </submittedName>
</protein>
<dbReference type="PANTHER" id="PTHR32063:SF18">
    <property type="entry name" value="CATION EFFLUX SYSTEM PROTEIN"/>
    <property type="match status" value="1"/>
</dbReference>
<dbReference type="PANTHER" id="PTHR32063">
    <property type="match status" value="1"/>
</dbReference>
<keyword evidence="1" id="KW-0472">Membrane</keyword>
<evidence type="ECO:0000256" key="1">
    <source>
        <dbReference type="SAM" id="Phobius"/>
    </source>
</evidence>
<name>A0A1I4RQ17_9GAMM</name>
<dbReference type="Gene3D" id="3.30.70.1430">
    <property type="entry name" value="Multidrug efflux transporter AcrB pore domain"/>
    <property type="match status" value="2"/>
</dbReference>
<feature type="transmembrane region" description="Helical" evidence="1">
    <location>
        <begin position="888"/>
        <end position="906"/>
    </location>
</feature>
<feature type="transmembrane region" description="Helical" evidence="1">
    <location>
        <begin position="963"/>
        <end position="983"/>
    </location>
</feature>
<keyword evidence="3" id="KW-1185">Reference proteome</keyword>
<dbReference type="Gene3D" id="1.20.1640.10">
    <property type="entry name" value="Multidrug efflux transporter AcrB transmembrane domain"/>
    <property type="match status" value="2"/>
</dbReference>
<dbReference type="SUPFAM" id="SSF82866">
    <property type="entry name" value="Multidrug efflux transporter AcrB transmembrane domain"/>
    <property type="match status" value="2"/>
</dbReference>
<feature type="transmembrane region" description="Helical" evidence="1">
    <location>
        <begin position="533"/>
        <end position="552"/>
    </location>
</feature>
<feature type="transmembrane region" description="Helical" evidence="1">
    <location>
        <begin position="912"/>
        <end position="928"/>
    </location>
</feature>
<dbReference type="EMBL" id="FOUI01000007">
    <property type="protein sequence ID" value="SFM54284.1"/>
    <property type="molecule type" value="Genomic_DNA"/>
</dbReference>
<dbReference type="SUPFAM" id="SSF82714">
    <property type="entry name" value="Multidrug efflux transporter AcrB TolC docking domain, DN and DC subdomains"/>
    <property type="match status" value="2"/>
</dbReference>
<organism evidence="2 3">
    <name type="scientific">Halopseudomonas yangmingensis</name>
    <dbReference type="NCBI Taxonomy" id="1720063"/>
    <lineage>
        <taxon>Bacteria</taxon>
        <taxon>Pseudomonadati</taxon>
        <taxon>Pseudomonadota</taxon>
        <taxon>Gammaproteobacteria</taxon>
        <taxon>Pseudomonadales</taxon>
        <taxon>Pseudomonadaceae</taxon>
        <taxon>Halopseudomonas</taxon>
    </lineage>
</organism>
<feature type="transmembrane region" description="Helical" evidence="1">
    <location>
        <begin position="397"/>
        <end position="418"/>
    </location>
</feature>
<dbReference type="AlphaFoldDB" id="A0A1I4RQ17"/>
<evidence type="ECO:0000313" key="2">
    <source>
        <dbReference type="EMBL" id="SFM54284.1"/>
    </source>
</evidence>